<dbReference type="Gene3D" id="1.25.40.10">
    <property type="entry name" value="Tetratricopeptide repeat domain"/>
    <property type="match status" value="2"/>
</dbReference>
<dbReference type="Proteomes" id="UP000247536">
    <property type="component" value="Unassembled WGS sequence"/>
</dbReference>
<evidence type="ECO:0000256" key="1">
    <source>
        <dbReference type="SAM" id="SignalP"/>
    </source>
</evidence>
<dbReference type="SMART" id="SM00710">
    <property type="entry name" value="PbH1"/>
    <property type="match status" value="7"/>
</dbReference>
<dbReference type="InterPro" id="IPR011050">
    <property type="entry name" value="Pectin_lyase_fold/virulence"/>
</dbReference>
<accession>A0ABX5NT10</accession>
<feature type="chain" id="PRO_5047269909" description="Periplasmic copper-binding protein NosD beta helix domain-containing protein" evidence="1">
    <location>
        <begin position="17"/>
        <end position="1192"/>
    </location>
</feature>
<feature type="signal peptide" evidence="1">
    <location>
        <begin position="1"/>
        <end position="16"/>
    </location>
</feature>
<comment type="caution">
    <text evidence="3">The sequence shown here is derived from an EMBL/GenBank/DDBJ whole genome shotgun (WGS) entry which is preliminary data.</text>
</comment>
<dbReference type="Pfam" id="PF05048">
    <property type="entry name" value="NosD"/>
    <property type="match status" value="1"/>
</dbReference>
<organism evidence="3 4">
    <name type="scientific">Rhizobium wuzhouense</name>
    <dbReference type="NCBI Taxonomy" id="1986026"/>
    <lineage>
        <taxon>Bacteria</taxon>
        <taxon>Pseudomonadati</taxon>
        <taxon>Pseudomonadota</taxon>
        <taxon>Alphaproteobacteria</taxon>
        <taxon>Hyphomicrobiales</taxon>
        <taxon>Rhizobiaceae</taxon>
        <taxon>Rhizobium/Agrobacterium group</taxon>
        <taxon>Rhizobium</taxon>
    </lineage>
</organism>
<dbReference type="SUPFAM" id="SSF51126">
    <property type="entry name" value="Pectin lyase-like"/>
    <property type="match status" value="1"/>
</dbReference>
<feature type="domain" description="Periplasmic copper-binding protein NosD beta helix" evidence="2">
    <location>
        <begin position="901"/>
        <end position="1054"/>
    </location>
</feature>
<dbReference type="InterPro" id="IPR007742">
    <property type="entry name" value="NosD_dom"/>
</dbReference>
<sequence length="1192" mass="127662">MALLSACLAWAVPASASIESEVDMARTIVTESTVKLDAERDPHARVRLLDEAVDAIGVLEGLGRNDQADDGAQKALQDLAAQAITPDVLRLSLVEALTALIGPGDAGLQADLDAKAAMETIRDPAYRSAGWSALAAAHVRAGQEAEAERLATLAIEEARAIERDATRDGALNAAVLVFPRGKLPEGILEIATNSVVLARTRAEMYQTVALDALAAEGMADPAPETLTTLAKAALAAKDPARALVLAQALDRDEDVRAEFLDGILHMALDKGEDLLALRAAKSMSRDRDQNKALRQVIDARIDRSKALRAREIVPLLLTAKARIDADIAIAKDLRRQGYVEAGREILLQNAKLKLDDPNATANLVSALATFAEFGPAQTLARALPAGDDRSFAMARLVKGLADDDLLDEATKLLSEISREEDQDYARSGIARALVKRGDTQAATASLAEIGAGANRDRVLEALADHAVEKGNLGLARDYLAQATGKESRCRILIEIALATQGKASAREILDEALALLANEKDVDDSRAEIAIAFARIGELARADSLLDSLTDEGARRDAESEIADLLVKQGALAPAEGRLGRLPADLAATLRADLAYASFEKTGEIESFVTSVAALPWQARVPALRRMAEARAKALDVKGWLNDPQIDPLASTTPAAAGQPADFTIGRHQILAPAPSTRALPGVSMPDIFEHDAAMLRGRVPAPDAGVGHLAILGFSPFSLEAFKLSTGGEAAIHQVQLSQQMTWPRYIAVEKGVVTLGTLLRDLPETSARRLLVVDGDDLLVRVPIIVLPGATLLMSGTEFSQYKLGVQSGAFIAVAGRLVVQDAEIVGYDEIAGRPAVGSDKTRANFRPFITAWGGSDIQIAGSRLAMLGYDSSKAFGLTQSSGAAVQSLYAFDDNRPTGNIVDNSFENLRYGYYSYEVDHVRVIGNEYRDNIIYGIDPHDRSRHLLIALNTAYGSQKKHGIIVSREVDDSFIVGNVSLHNKGSGIMLDRTSVRNIVYANTAVANDGDGLTFYESGCNIAAANDLSRNRRAGFKIRNSADVGMYDNRVDANTQSGADIYVADLRQSPEGHTRNFELDPYQMLVTAVISGNLFSENADAINVAGAAQLQLDGNMYRRQRDNIFAGDLRQLSPFLLRLRETSALLTDDSCEPEEAVQSCNFGGWPHPPRKRNICTGMMLSPAPAATSEAARDG</sequence>
<keyword evidence="4" id="KW-1185">Reference proteome</keyword>
<dbReference type="InterPro" id="IPR011990">
    <property type="entry name" value="TPR-like_helical_dom_sf"/>
</dbReference>
<protein>
    <recommendedName>
        <fullName evidence="2">Periplasmic copper-binding protein NosD beta helix domain-containing protein</fullName>
    </recommendedName>
</protein>
<evidence type="ECO:0000313" key="3">
    <source>
        <dbReference type="EMBL" id="PYB73930.1"/>
    </source>
</evidence>
<gene>
    <name evidence="3" type="ORF">DMY87_09395</name>
</gene>
<dbReference type="InterPro" id="IPR006626">
    <property type="entry name" value="PbH1"/>
</dbReference>
<dbReference type="InterPro" id="IPR012334">
    <property type="entry name" value="Pectin_lyas_fold"/>
</dbReference>
<dbReference type="EMBL" id="QJRY01000003">
    <property type="protein sequence ID" value="PYB73930.1"/>
    <property type="molecule type" value="Genomic_DNA"/>
</dbReference>
<keyword evidence="1" id="KW-0732">Signal</keyword>
<proteinExistence type="predicted"/>
<dbReference type="Gene3D" id="2.160.20.10">
    <property type="entry name" value="Single-stranded right-handed beta-helix, Pectin lyase-like"/>
    <property type="match status" value="1"/>
</dbReference>
<evidence type="ECO:0000313" key="4">
    <source>
        <dbReference type="Proteomes" id="UP000247536"/>
    </source>
</evidence>
<evidence type="ECO:0000259" key="2">
    <source>
        <dbReference type="Pfam" id="PF05048"/>
    </source>
</evidence>
<reference evidence="3 4" key="1">
    <citation type="submission" date="2018-06" db="EMBL/GenBank/DDBJ databases">
        <title>Rhizobium wuzhouense sp. nov., isolated from roots of Oryza officinalis.</title>
        <authorList>
            <person name="Yuan T."/>
        </authorList>
    </citation>
    <scope>NUCLEOTIDE SEQUENCE [LARGE SCALE GENOMIC DNA]</scope>
    <source>
        <strain evidence="3 4">W44</strain>
    </source>
</reference>
<name>A0ABX5NT10_9HYPH</name>